<reference evidence="2 3" key="1">
    <citation type="submission" date="2023-01" db="EMBL/GenBank/DDBJ databases">
        <title>Cultivation and genomic characterization of new, ubiquitous marine nitrite-oxidizing bacteria from the Nitrospirales.</title>
        <authorList>
            <person name="Mueller A.J."/>
            <person name="Daebeler A."/>
            <person name="Herbold C.W."/>
            <person name="Kirkegaard R.H."/>
            <person name="Daims H."/>
        </authorList>
    </citation>
    <scope>NUCLEOTIDE SEQUENCE [LARGE SCALE GENOMIC DNA]</scope>
    <source>
        <strain evidence="2 3">VA</strain>
    </source>
</reference>
<evidence type="ECO:0000313" key="3">
    <source>
        <dbReference type="Proteomes" id="UP001302719"/>
    </source>
</evidence>
<accession>A0AA96JTI6</accession>
<dbReference type="AlphaFoldDB" id="A0AA96JTI6"/>
<evidence type="ECO:0000313" key="2">
    <source>
        <dbReference type="EMBL" id="WNM59250.1"/>
    </source>
</evidence>
<evidence type="ECO:0000259" key="1">
    <source>
        <dbReference type="Pfam" id="PF11845"/>
    </source>
</evidence>
<feature type="domain" description="Tll0287-like" evidence="1">
    <location>
        <begin position="39"/>
        <end position="189"/>
    </location>
</feature>
<gene>
    <name evidence="2" type="ORF">PP769_05645</name>
</gene>
<dbReference type="Pfam" id="PF11845">
    <property type="entry name" value="Tll0287-like"/>
    <property type="match status" value="1"/>
</dbReference>
<sequence>MTRQFFFILLFSILISLGIGVGIGGRLAPQEGMPIRVVANYLHAVLQADRTFYTQHVVERMEDMLIVTATENWREERTLPLPAQFFKEASRGLQVAGKPFRYRLMGLWPLNPENAPHNDRERKALEQVVEYGEVTEQEIQIDNQSYYQAIFPDRAVSRACVNCHNAHKESPKRDFKLNDVMGGLEILIPLN</sequence>
<proteinExistence type="predicted"/>
<dbReference type="KEGG" id="nall:PP769_05645"/>
<dbReference type="EMBL" id="CP116967">
    <property type="protein sequence ID" value="WNM59250.1"/>
    <property type="molecule type" value="Genomic_DNA"/>
</dbReference>
<dbReference type="InterPro" id="IPR021796">
    <property type="entry name" value="Tll0287-like_dom"/>
</dbReference>
<dbReference type="Proteomes" id="UP001302719">
    <property type="component" value="Chromosome"/>
</dbReference>
<dbReference type="RefSeq" id="WP_312645958.1">
    <property type="nucleotide sequence ID" value="NZ_CP116967.1"/>
</dbReference>
<name>A0AA96JTI6_9BACT</name>
<keyword evidence="3" id="KW-1185">Reference proteome</keyword>
<organism evidence="2 3">
    <name type="scientific">Candidatus Nitrospira allomarina</name>
    <dbReference type="NCBI Taxonomy" id="3020900"/>
    <lineage>
        <taxon>Bacteria</taxon>
        <taxon>Pseudomonadati</taxon>
        <taxon>Nitrospirota</taxon>
        <taxon>Nitrospiria</taxon>
        <taxon>Nitrospirales</taxon>
        <taxon>Nitrospiraceae</taxon>
        <taxon>Nitrospira</taxon>
    </lineage>
</organism>
<protein>
    <submittedName>
        <fullName evidence="2">DUF3365 domain-containing protein</fullName>
    </submittedName>
</protein>